<name>A0A2X0MPD0_9BASI</name>
<proteinExistence type="predicted"/>
<protein>
    <submittedName>
        <fullName evidence="1">BQ5605_C017g08391 protein</fullName>
    </submittedName>
</protein>
<organism evidence="1 2">
    <name type="scientific">Microbotryum silenes-dioicae</name>
    <dbReference type="NCBI Taxonomy" id="796604"/>
    <lineage>
        <taxon>Eukaryota</taxon>
        <taxon>Fungi</taxon>
        <taxon>Dikarya</taxon>
        <taxon>Basidiomycota</taxon>
        <taxon>Pucciniomycotina</taxon>
        <taxon>Microbotryomycetes</taxon>
        <taxon>Microbotryales</taxon>
        <taxon>Microbotryaceae</taxon>
        <taxon>Microbotryum</taxon>
    </lineage>
</organism>
<dbReference type="AlphaFoldDB" id="A0A2X0MPD0"/>
<gene>
    <name evidence="1" type="primary">BQ5605_C017g08391</name>
    <name evidence="1" type="ORF">BQ5605_C017G08391</name>
</gene>
<dbReference type="Proteomes" id="UP000249464">
    <property type="component" value="Unassembled WGS sequence"/>
</dbReference>
<evidence type="ECO:0000313" key="2">
    <source>
        <dbReference type="Proteomes" id="UP000249464"/>
    </source>
</evidence>
<dbReference type="EMBL" id="FQNC01000017">
    <property type="protein sequence ID" value="SGY19932.1"/>
    <property type="molecule type" value="Genomic_DNA"/>
</dbReference>
<accession>A0A2X0MPD0</accession>
<keyword evidence="2" id="KW-1185">Reference proteome</keyword>
<sequence length="105" mass="11565">MAVCAHCKARHWECERSKSTGHYSTCCSQGKVQLPPLSGPIPSIDSCLKGRIPKRLHSARMPGLFEAKSGNKRHAGCFGDECRMNGFVSLLYFVGCFLNLCAEIM</sequence>
<reference evidence="1 2" key="1">
    <citation type="submission" date="2016-11" db="EMBL/GenBank/DDBJ databases">
        <authorList>
            <person name="Jaros S."/>
            <person name="Januszkiewicz K."/>
            <person name="Wedrychowicz H."/>
        </authorList>
    </citation>
    <scope>NUCLEOTIDE SEQUENCE [LARGE SCALE GENOMIC DNA]</scope>
</reference>
<evidence type="ECO:0000313" key="1">
    <source>
        <dbReference type="EMBL" id="SGY19932.1"/>
    </source>
</evidence>